<comment type="catalytic activity">
    <reaction evidence="1">
        <text>ATP + protein L-histidine = ADP + protein N-phospho-L-histidine.</text>
        <dbReference type="EC" id="2.7.13.3"/>
    </reaction>
</comment>
<dbReference type="Gene3D" id="6.10.340.10">
    <property type="match status" value="1"/>
</dbReference>
<dbReference type="SUPFAM" id="SSF55874">
    <property type="entry name" value="ATPase domain of HSP90 chaperone/DNA topoisomerase II/histidine kinase"/>
    <property type="match status" value="1"/>
</dbReference>
<dbReference type="SMART" id="SM00387">
    <property type="entry name" value="HATPase_c"/>
    <property type="match status" value="1"/>
</dbReference>
<accession>A0A1Z4MSE2</accession>
<feature type="domain" description="Histidine kinase" evidence="9">
    <location>
        <begin position="346"/>
        <end position="592"/>
    </location>
</feature>
<proteinExistence type="predicted"/>
<dbReference type="Gene3D" id="1.10.287.130">
    <property type="match status" value="1"/>
</dbReference>
<dbReference type="InterPro" id="IPR003594">
    <property type="entry name" value="HATPase_dom"/>
</dbReference>
<evidence type="ECO:0000256" key="2">
    <source>
        <dbReference type="ARBA" id="ARBA00004370"/>
    </source>
</evidence>
<dbReference type="PANTHER" id="PTHR43065">
    <property type="entry name" value="SENSOR HISTIDINE KINASE"/>
    <property type="match status" value="1"/>
</dbReference>
<feature type="domain" description="HAMP" evidence="10">
    <location>
        <begin position="261"/>
        <end position="314"/>
    </location>
</feature>
<dbReference type="InterPro" id="IPR036890">
    <property type="entry name" value="HATPase_C_sf"/>
</dbReference>
<evidence type="ECO:0000256" key="1">
    <source>
        <dbReference type="ARBA" id="ARBA00000085"/>
    </source>
</evidence>
<evidence type="ECO:0000256" key="7">
    <source>
        <dbReference type="ARBA" id="ARBA00023012"/>
    </source>
</evidence>
<keyword evidence="6 11" id="KW-0418">Kinase</keyword>
<dbReference type="GO" id="GO:0000155">
    <property type="term" value="F:phosphorelay sensor kinase activity"/>
    <property type="evidence" value="ECO:0007669"/>
    <property type="project" value="InterPro"/>
</dbReference>
<dbReference type="AlphaFoldDB" id="A0A1Z4MSE2"/>
<feature type="transmembrane region" description="Helical" evidence="8">
    <location>
        <begin position="240"/>
        <end position="258"/>
    </location>
</feature>
<gene>
    <name evidence="11" type="ORF">NIES37_03270</name>
</gene>
<dbReference type="SMART" id="SM00388">
    <property type="entry name" value="HisKA"/>
    <property type="match status" value="1"/>
</dbReference>
<keyword evidence="8" id="KW-0812">Transmembrane</keyword>
<evidence type="ECO:0000259" key="10">
    <source>
        <dbReference type="PROSITE" id="PS50885"/>
    </source>
</evidence>
<keyword evidence="7" id="KW-0902">Two-component regulatory system</keyword>
<dbReference type="EC" id="2.7.13.3" evidence="3"/>
<keyword evidence="8" id="KW-1133">Transmembrane helix</keyword>
<dbReference type="CDD" id="cd06225">
    <property type="entry name" value="HAMP"/>
    <property type="match status" value="1"/>
</dbReference>
<feature type="transmembrane region" description="Helical" evidence="8">
    <location>
        <begin position="43"/>
        <end position="63"/>
    </location>
</feature>
<dbReference type="CDD" id="cd00082">
    <property type="entry name" value="HisKA"/>
    <property type="match status" value="1"/>
</dbReference>
<sequence length="620" mass="69127">MSLQTNGSDLPPVSHNTTAPKVSRKEWLSAIVNGLSIGNKIKLGYALALGVGIFGTTVGLVLSDRYQQQALEKQENAFRELNILYRLQTSILQTRTHQQQLIPLVGNPELYQEEYSHIIHVHGPEIKQVWSQLQIYTTTSNYIGKNHTEHIPQLLKTYDGVPNTYLQELDTLLQQIDVSSLTPEKIVIAQQQLLKFTNSELALKFDGISDELVTIINASYEDLKAATTEFNAAEKMRFQIILGSILLSVAIAVLLAVLTSRTITRPVQALTNMAQRVTKESNFDLQIPVTANDEIGILSDSFNQVLQKVKSLLEEQKAAALRQQQLQEAQLVQSEKMSSLGRMVAGVAHEINNPVNFIYGNLEPAMNHVDDLLELLRIYAQEIPHPPLAVQDYAHEIDVEFVAEDLPKVLQSMKFGADRVRQIVLSLKNFSRLEEAQAHTVNLHECIDSTLLILNNRLKKGITVERHYGDIPEIEGFAGSLYQVFMNILNNALDALDEKDNTQEPPKIAIATERQNNNSVVVRITDNGSGIPLEHQAKIFETFFTTKPRGVGTGMGLSISYQIVVEKHRGQLTCQSEVGSGTEFMIYLPIRLQPAEVSSLKSSSSIYPSCELSPVRINFG</sequence>
<dbReference type="InterPro" id="IPR004358">
    <property type="entry name" value="Sig_transdc_His_kin-like_C"/>
</dbReference>
<dbReference type="SUPFAM" id="SSF158472">
    <property type="entry name" value="HAMP domain-like"/>
    <property type="match status" value="1"/>
</dbReference>
<evidence type="ECO:0000259" key="9">
    <source>
        <dbReference type="PROSITE" id="PS50109"/>
    </source>
</evidence>
<name>A0A1Z4MSE2_9CYAN</name>
<evidence type="ECO:0000313" key="12">
    <source>
        <dbReference type="Proteomes" id="UP000218785"/>
    </source>
</evidence>
<dbReference type="PROSITE" id="PS50109">
    <property type="entry name" value="HIS_KIN"/>
    <property type="match status" value="1"/>
</dbReference>
<protein>
    <recommendedName>
        <fullName evidence="3">histidine kinase</fullName>
        <ecNumber evidence="3">2.7.13.3</ecNumber>
    </recommendedName>
</protein>
<dbReference type="Pfam" id="PF02518">
    <property type="entry name" value="HATPase_c"/>
    <property type="match status" value="1"/>
</dbReference>
<dbReference type="PROSITE" id="PS50885">
    <property type="entry name" value="HAMP"/>
    <property type="match status" value="1"/>
</dbReference>
<keyword evidence="8" id="KW-0472">Membrane</keyword>
<evidence type="ECO:0000313" key="11">
    <source>
        <dbReference type="EMBL" id="BAY96395.1"/>
    </source>
</evidence>
<dbReference type="InterPro" id="IPR003661">
    <property type="entry name" value="HisK_dim/P_dom"/>
</dbReference>
<dbReference type="EMBL" id="AP018248">
    <property type="protein sequence ID" value="BAY96395.1"/>
    <property type="molecule type" value="Genomic_DNA"/>
</dbReference>
<dbReference type="Gene3D" id="3.30.565.10">
    <property type="entry name" value="Histidine kinase-like ATPase, C-terminal domain"/>
    <property type="match status" value="1"/>
</dbReference>
<dbReference type="PANTHER" id="PTHR43065:SF50">
    <property type="entry name" value="HISTIDINE KINASE"/>
    <property type="match status" value="1"/>
</dbReference>
<dbReference type="KEGG" id="ttq:NIES37_03270"/>
<dbReference type="RefSeq" id="WP_096573623.1">
    <property type="nucleotide sequence ID" value="NZ_CAWNJS010000001.1"/>
</dbReference>
<keyword evidence="4" id="KW-0597">Phosphoprotein</keyword>
<evidence type="ECO:0000256" key="6">
    <source>
        <dbReference type="ARBA" id="ARBA00022777"/>
    </source>
</evidence>
<dbReference type="Proteomes" id="UP000218785">
    <property type="component" value="Chromosome"/>
</dbReference>
<keyword evidence="12" id="KW-1185">Reference proteome</keyword>
<dbReference type="InterPro" id="IPR003660">
    <property type="entry name" value="HAMP_dom"/>
</dbReference>
<dbReference type="GO" id="GO:0016020">
    <property type="term" value="C:membrane"/>
    <property type="evidence" value="ECO:0007669"/>
    <property type="project" value="UniProtKB-SubCell"/>
</dbReference>
<organism evidence="11 12">
    <name type="scientific">Tolypothrix tenuis PCC 7101</name>
    <dbReference type="NCBI Taxonomy" id="231146"/>
    <lineage>
        <taxon>Bacteria</taxon>
        <taxon>Bacillati</taxon>
        <taxon>Cyanobacteriota</taxon>
        <taxon>Cyanophyceae</taxon>
        <taxon>Nostocales</taxon>
        <taxon>Tolypothrichaceae</taxon>
        <taxon>Tolypothrix</taxon>
    </lineage>
</organism>
<evidence type="ECO:0000256" key="8">
    <source>
        <dbReference type="SAM" id="Phobius"/>
    </source>
</evidence>
<dbReference type="Pfam" id="PF00672">
    <property type="entry name" value="HAMP"/>
    <property type="match status" value="1"/>
</dbReference>
<reference evidence="11 12" key="1">
    <citation type="submission" date="2017-06" db="EMBL/GenBank/DDBJ databases">
        <title>Genome sequencing of cyanobaciteial culture collection at National Institute for Environmental Studies (NIES).</title>
        <authorList>
            <person name="Hirose Y."/>
            <person name="Shimura Y."/>
            <person name="Fujisawa T."/>
            <person name="Nakamura Y."/>
            <person name="Kawachi M."/>
        </authorList>
    </citation>
    <scope>NUCLEOTIDE SEQUENCE [LARGE SCALE GENOMIC DNA]</scope>
    <source>
        <strain evidence="11 12">NIES-37</strain>
    </source>
</reference>
<evidence type="ECO:0000256" key="3">
    <source>
        <dbReference type="ARBA" id="ARBA00012438"/>
    </source>
</evidence>
<comment type="subcellular location">
    <subcellularLocation>
        <location evidence="2">Membrane</location>
    </subcellularLocation>
</comment>
<dbReference type="InterPro" id="IPR005467">
    <property type="entry name" value="His_kinase_dom"/>
</dbReference>
<dbReference type="InterPro" id="IPR036097">
    <property type="entry name" value="HisK_dim/P_sf"/>
</dbReference>
<dbReference type="PRINTS" id="PR00344">
    <property type="entry name" value="BCTRLSENSOR"/>
</dbReference>
<evidence type="ECO:0000256" key="5">
    <source>
        <dbReference type="ARBA" id="ARBA00022679"/>
    </source>
</evidence>
<dbReference type="SUPFAM" id="SSF47384">
    <property type="entry name" value="Homodimeric domain of signal transducing histidine kinase"/>
    <property type="match status" value="1"/>
</dbReference>
<evidence type="ECO:0000256" key="4">
    <source>
        <dbReference type="ARBA" id="ARBA00022553"/>
    </source>
</evidence>
<dbReference type="SMART" id="SM00304">
    <property type="entry name" value="HAMP"/>
    <property type="match status" value="1"/>
</dbReference>
<keyword evidence="5" id="KW-0808">Transferase</keyword>